<keyword evidence="2" id="KW-1185">Reference proteome</keyword>
<protein>
    <submittedName>
        <fullName evidence="1">Uncharacterized protein</fullName>
    </submittedName>
</protein>
<gene>
    <name evidence="1" type="ORF">A1O3_00159</name>
</gene>
<evidence type="ECO:0000313" key="2">
    <source>
        <dbReference type="Proteomes" id="UP000019478"/>
    </source>
</evidence>
<name>W9YQR8_9EURO</name>
<dbReference type="GeneID" id="19164301"/>
<dbReference type="Proteomes" id="UP000019478">
    <property type="component" value="Unassembled WGS sequence"/>
</dbReference>
<dbReference type="RefSeq" id="XP_007728501.1">
    <property type="nucleotide sequence ID" value="XM_007730311.1"/>
</dbReference>
<accession>W9YQR8</accession>
<dbReference type="EMBL" id="AMGY01000001">
    <property type="protein sequence ID" value="EXJ91611.1"/>
    <property type="molecule type" value="Genomic_DNA"/>
</dbReference>
<proteinExistence type="predicted"/>
<sequence>MQFGGELAVRFETAEHISACEGWKFPNERATQGHCLRLKRYESPLATTYVVERTSLATSEKIKSAVARGFPKDDFHLYQQVEGTTLLDTFFIVFEKKPSEYVTQLVFRDSKGNKGDPLVSEGLERH</sequence>
<comment type="caution">
    <text evidence="1">The sequence shown here is derived from an EMBL/GenBank/DDBJ whole genome shotgun (WGS) entry which is preliminary data.</text>
</comment>
<dbReference type="AlphaFoldDB" id="W9YQR8"/>
<dbReference type="HOGENOM" id="CLU_1981379_0_0_1"/>
<evidence type="ECO:0000313" key="1">
    <source>
        <dbReference type="EMBL" id="EXJ91611.1"/>
    </source>
</evidence>
<organism evidence="1 2">
    <name type="scientific">Capronia epimyces CBS 606.96</name>
    <dbReference type="NCBI Taxonomy" id="1182542"/>
    <lineage>
        <taxon>Eukaryota</taxon>
        <taxon>Fungi</taxon>
        <taxon>Dikarya</taxon>
        <taxon>Ascomycota</taxon>
        <taxon>Pezizomycotina</taxon>
        <taxon>Eurotiomycetes</taxon>
        <taxon>Chaetothyriomycetidae</taxon>
        <taxon>Chaetothyriales</taxon>
        <taxon>Herpotrichiellaceae</taxon>
        <taxon>Capronia</taxon>
    </lineage>
</organism>
<reference evidence="1 2" key="1">
    <citation type="submission" date="2013-03" db="EMBL/GenBank/DDBJ databases">
        <title>The Genome Sequence of Capronia epimyces CBS 606.96.</title>
        <authorList>
            <consortium name="The Broad Institute Genomics Platform"/>
            <person name="Cuomo C."/>
            <person name="de Hoog S."/>
            <person name="Gorbushina A."/>
            <person name="Walker B."/>
            <person name="Young S.K."/>
            <person name="Zeng Q."/>
            <person name="Gargeya S."/>
            <person name="Fitzgerald M."/>
            <person name="Haas B."/>
            <person name="Abouelleil A."/>
            <person name="Allen A.W."/>
            <person name="Alvarado L."/>
            <person name="Arachchi H.M."/>
            <person name="Berlin A.M."/>
            <person name="Chapman S.B."/>
            <person name="Gainer-Dewar J."/>
            <person name="Goldberg J."/>
            <person name="Griggs A."/>
            <person name="Gujja S."/>
            <person name="Hansen M."/>
            <person name="Howarth C."/>
            <person name="Imamovic A."/>
            <person name="Ireland A."/>
            <person name="Larimer J."/>
            <person name="McCowan C."/>
            <person name="Murphy C."/>
            <person name="Pearson M."/>
            <person name="Poon T.W."/>
            <person name="Priest M."/>
            <person name="Roberts A."/>
            <person name="Saif S."/>
            <person name="Shea T."/>
            <person name="Sisk P."/>
            <person name="Sykes S."/>
            <person name="Wortman J."/>
            <person name="Nusbaum C."/>
            <person name="Birren B."/>
        </authorList>
    </citation>
    <scope>NUCLEOTIDE SEQUENCE [LARGE SCALE GENOMIC DNA]</scope>
    <source>
        <strain evidence="1 2">CBS 606.96</strain>
    </source>
</reference>